<dbReference type="SUPFAM" id="SSF56436">
    <property type="entry name" value="C-type lectin-like"/>
    <property type="match status" value="1"/>
</dbReference>
<dbReference type="InterPro" id="IPR017441">
    <property type="entry name" value="Protein_kinase_ATP_BS"/>
</dbReference>
<dbReference type="Pfam" id="PF03781">
    <property type="entry name" value="FGE-sulfatase"/>
    <property type="match status" value="1"/>
</dbReference>
<dbReference type="Proteomes" id="UP001165498">
    <property type="component" value="Unassembled WGS sequence"/>
</dbReference>
<feature type="region of interest" description="Disordered" evidence="6">
    <location>
        <begin position="271"/>
        <end position="325"/>
    </location>
</feature>
<sequence length="860" mass="89652">MIEIPGYQIKREIGQGGMASVHLAVQTSLERQVALKVMSPALAADPTFTRRFLQEARTLASLAHANIVQVFDVGVTPSQLHYFSMQYLPGGDFVARAQRGLDEAELKRVLIGVSRALAYAHERGYVHRDVAPGNILFDSADNPVLTDFGIALAASQSTRITSTGFSVGTSHYMSPEQARGGDVDARSDLYSLGVLAWYGLTGKPPYDGADGFAVAYAHVFEAIPRLPPEQAHWQELIDRCLAKDPKDRYHDANAVLAAVEAVPVAAARGRNGEAAAPAEAVPTVALSRPETPKPAAKAAAAKPAAKAPSPIRPIPAKPATPKPGAEAAAARRGGLLWLGVAAVVLALAGAGGYFWLSGKDAPATAEAPPAGTAVASTPASTAPANPPAAAPAPPPATAESAPAPTEPSAAVAAAPSEAPASTPADPLAPPVADPAAAPPADPLALTAGTEPAAGESGTEAVPVASGPTPLLMDDGTPGNLADVPTVEDPVAKLVRLAKADLAAQRYTTPPNANALDRFRLALRIDAKDKGAKQGISDTARAYYNLGNKAQASGDLATMRTQFDKALEIAALIPEAKPVADEVAKRRSVLAGPLLEEARRAAADWDKAAAKTAYDKALALDPNNAAAQEGLRKLPSIGAPGFVFRDRMGEAQGPEMVVLPGGRIAVGRFEVTRGEFARYWSNGGSGAAKEVSCRDRESVFRSSKKRGWQNPDISQDDSHPVVCVSFDQASGYVRWLSQRSGKTYRLMSSAEFDSLVREARGNACTAANLADAQFNKAFDTRSGASCDDGFAGSAPVGRYGATASGVFDIDGNVREWVSERRARGRSWLSPPDKEQPGASESVGADVALNSLGFRVVRELGQ</sequence>
<dbReference type="PANTHER" id="PTHR43289:SF6">
    <property type="entry name" value="SERINE_THREONINE-PROTEIN KINASE NEKL-3"/>
    <property type="match status" value="1"/>
</dbReference>
<dbReference type="InterPro" id="IPR005532">
    <property type="entry name" value="SUMF_dom"/>
</dbReference>
<dbReference type="InterPro" id="IPR011009">
    <property type="entry name" value="Kinase-like_dom_sf"/>
</dbReference>
<dbReference type="Gene3D" id="3.90.1580.10">
    <property type="entry name" value="paralog of FGE (formylglycine-generating enzyme)"/>
    <property type="match status" value="1"/>
</dbReference>
<keyword evidence="7" id="KW-1133">Transmembrane helix</keyword>
<feature type="compositionally biased region" description="Low complexity" evidence="6">
    <location>
        <begin position="271"/>
        <end position="285"/>
    </location>
</feature>
<gene>
    <name evidence="9" type="ORF">NM961_10655</name>
</gene>
<feature type="transmembrane region" description="Helical" evidence="7">
    <location>
        <begin position="335"/>
        <end position="356"/>
    </location>
</feature>
<dbReference type="SUPFAM" id="SSF56112">
    <property type="entry name" value="Protein kinase-like (PK-like)"/>
    <property type="match status" value="1"/>
</dbReference>
<dbReference type="InterPro" id="IPR020635">
    <property type="entry name" value="Tyr_kinase_cat_dom"/>
</dbReference>
<feature type="region of interest" description="Disordered" evidence="6">
    <location>
        <begin position="821"/>
        <end position="841"/>
    </location>
</feature>
<dbReference type="Gene3D" id="1.25.40.10">
    <property type="entry name" value="Tetratricopeptide repeat domain"/>
    <property type="match status" value="1"/>
</dbReference>
<evidence type="ECO:0000259" key="8">
    <source>
        <dbReference type="PROSITE" id="PS50011"/>
    </source>
</evidence>
<keyword evidence="10" id="KW-1185">Reference proteome</keyword>
<feature type="domain" description="Protein kinase" evidence="8">
    <location>
        <begin position="7"/>
        <end position="262"/>
    </location>
</feature>
<feature type="compositionally biased region" description="Pro residues" evidence="6">
    <location>
        <begin position="384"/>
        <end position="396"/>
    </location>
</feature>
<comment type="caution">
    <text evidence="9">The sequence shown here is derived from an EMBL/GenBank/DDBJ whole genome shotgun (WGS) entry which is preliminary data.</text>
</comment>
<dbReference type="PROSITE" id="PS50011">
    <property type="entry name" value="PROTEIN_KINASE_DOM"/>
    <property type="match status" value="1"/>
</dbReference>
<dbReference type="EMBL" id="JANFQO010000008">
    <property type="protein sequence ID" value="MCQ4165169.1"/>
    <property type="molecule type" value="Genomic_DNA"/>
</dbReference>
<feature type="compositionally biased region" description="Low complexity" evidence="6">
    <location>
        <begin position="362"/>
        <end position="383"/>
    </location>
</feature>
<dbReference type="PROSITE" id="PS00109">
    <property type="entry name" value="PROTEIN_KINASE_TYR"/>
    <property type="match status" value="1"/>
</dbReference>
<dbReference type="InterPro" id="IPR016187">
    <property type="entry name" value="CTDL_fold"/>
</dbReference>
<keyword evidence="1" id="KW-0808">Transferase</keyword>
<dbReference type="Pfam" id="PF00069">
    <property type="entry name" value="Pkinase"/>
    <property type="match status" value="1"/>
</dbReference>
<feature type="compositionally biased region" description="Low complexity" evidence="6">
    <location>
        <begin position="397"/>
        <end position="425"/>
    </location>
</feature>
<dbReference type="InterPro" id="IPR042095">
    <property type="entry name" value="SUMF_sf"/>
</dbReference>
<dbReference type="SMART" id="SM00219">
    <property type="entry name" value="TyrKc"/>
    <property type="match status" value="1"/>
</dbReference>
<feature type="binding site" evidence="5">
    <location>
        <position position="36"/>
    </location>
    <ligand>
        <name>ATP</name>
        <dbReference type="ChEBI" id="CHEBI:30616"/>
    </ligand>
</feature>
<evidence type="ECO:0000256" key="4">
    <source>
        <dbReference type="ARBA" id="ARBA00022840"/>
    </source>
</evidence>
<evidence type="ECO:0000256" key="7">
    <source>
        <dbReference type="SAM" id="Phobius"/>
    </source>
</evidence>
<dbReference type="InterPro" id="IPR000719">
    <property type="entry name" value="Prot_kinase_dom"/>
</dbReference>
<dbReference type="PANTHER" id="PTHR43289">
    <property type="entry name" value="MITOGEN-ACTIVATED PROTEIN KINASE KINASE KINASE 20-RELATED"/>
    <property type="match status" value="1"/>
</dbReference>
<evidence type="ECO:0000256" key="2">
    <source>
        <dbReference type="ARBA" id="ARBA00022741"/>
    </source>
</evidence>
<reference evidence="9" key="1">
    <citation type="submission" date="2022-07" db="EMBL/GenBank/DDBJ databases">
        <title>Tahibacter sp., a new gammaproteobacterium isolated from the silt sample collected at pig farm.</title>
        <authorList>
            <person name="Chen H."/>
        </authorList>
    </citation>
    <scope>NUCLEOTIDE SEQUENCE</scope>
    <source>
        <strain evidence="9">P2K</strain>
    </source>
</reference>
<dbReference type="InterPro" id="IPR008266">
    <property type="entry name" value="Tyr_kinase_AS"/>
</dbReference>
<keyword evidence="3 9" id="KW-0418">Kinase</keyword>
<dbReference type="RefSeq" id="WP_255914245.1">
    <property type="nucleotide sequence ID" value="NZ_JANFQO010000008.1"/>
</dbReference>
<evidence type="ECO:0000256" key="5">
    <source>
        <dbReference type="PROSITE-ProRule" id="PRU10141"/>
    </source>
</evidence>
<protein>
    <submittedName>
        <fullName evidence="9">Bifunctional serine/threonine-protein kinase/formylglycine-generating enzyme family protein</fullName>
    </submittedName>
</protein>
<accession>A0ABT1QSA7</accession>
<feature type="region of interest" description="Disordered" evidence="6">
    <location>
        <begin position="362"/>
        <end position="484"/>
    </location>
</feature>
<organism evidence="9 10">
    <name type="scientific">Tahibacter harae</name>
    <dbReference type="NCBI Taxonomy" id="2963937"/>
    <lineage>
        <taxon>Bacteria</taxon>
        <taxon>Pseudomonadati</taxon>
        <taxon>Pseudomonadota</taxon>
        <taxon>Gammaproteobacteria</taxon>
        <taxon>Lysobacterales</taxon>
        <taxon>Rhodanobacteraceae</taxon>
        <taxon>Tahibacter</taxon>
    </lineage>
</organism>
<keyword evidence="4 5" id="KW-0067">ATP-binding</keyword>
<proteinExistence type="predicted"/>
<feature type="compositionally biased region" description="Low complexity" evidence="6">
    <location>
        <begin position="293"/>
        <end position="309"/>
    </location>
</feature>
<feature type="compositionally biased region" description="Pro residues" evidence="6">
    <location>
        <begin position="310"/>
        <end position="321"/>
    </location>
</feature>
<dbReference type="GO" id="GO:0016301">
    <property type="term" value="F:kinase activity"/>
    <property type="evidence" value="ECO:0007669"/>
    <property type="project" value="UniProtKB-KW"/>
</dbReference>
<dbReference type="CDD" id="cd14014">
    <property type="entry name" value="STKc_PknB_like"/>
    <property type="match status" value="1"/>
</dbReference>
<dbReference type="Gene3D" id="1.10.510.10">
    <property type="entry name" value="Transferase(Phosphotransferase) domain 1"/>
    <property type="match status" value="1"/>
</dbReference>
<dbReference type="SUPFAM" id="SSF48452">
    <property type="entry name" value="TPR-like"/>
    <property type="match status" value="1"/>
</dbReference>
<feature type="compositionally biased region" description="Pro residues" evidence="6">
    <location>
        <begin position="426"/>
        <end position="441"/>
    </location>
</feature>
<dbReference type="InterPro" id="IPR011990">
    <property type="entry name" value="TPR-like_helical_dom_sf"/>
</dbReference>
<keyword evidence="7" id="KW-0472">Membrane</keyword>
<evidence type="ECO:0000256" key="6">
    <source>
        <dbReference type="SAM" id="MobiDB-lite"/>
    </source>
</evidence>
<evidence type="ECO:0000256" key="3">
    <source>
        <dbReference type="ARBA" id="ARBA00022777"/>
    </source>
</evidence>
<evidence type="ECO:0000256" key="1">
    <source>
        <dbReference type="ARBA" id="ARBA00022679"/>
    </source>
</evidence>
<keyword evidence="7" id="KW-0812">Transmembrane</keyword>
<evidence type="ECO:0000313" key="10">
    <source>
        <dbReference type="Proteomes" id="UP001165498"/>
    </source>
</evidence>
<dbReference type="Gene3D" id="3.30.200.20">
    <property type="entry name" value="Phosphorylase Kinase, domain 1"/>
    <property type="match status" value="1"/>
</dbReference>
<name>A0ABT1QSA7_9GAMM</name>
<evidence type="ECO:0000313" key="9">
    <source>
        <dbReference type="EMBL" id="MCQ4165169.1"/>
    </source>
</evidence>
<dbReference type="PROSITE" id="PS00107">
    <property type="entry name" value="PROTEIN_KINASE_ATP"/>
    <property type="match status" value="1"/>
</dbReference>
<keyword evidence="2 5" id="KW-0547">Nucleotide-binding</keyword>